<comment type="caution">
    <text evidence="1">The sequence shown here is derived from an EMBL/GenBank/DDBJ whole genome shotgun (WGS) entry which is preliminary data.</text>
</comment>
<reference evidence="1 2" key="1">
    <citation type="journal article" date="2014" name="Agronomy (Basel)">
        <title>A Draft Genome Sequence for Ensete ventricosum, the Drought-Tolerant Tree Against Hunger.</title>
        <authorList>
            <person name="Harrison J."/>
            <person name="Moore K.A."/>
            <person name="Paszkiewicz K."/>
            <person name="Jones T."/>
            <person name="Grant M."/>
            <person name="Ambacheew D."/>
            <person name="Muzemil S."/>
            <person name="Studholme D.J."/>
        </authorList>
    </citation>
    <scope>NUCLEOTIDE SEQUENCE [LARGE SCALE GENOMIC DNA]</scope>
</reference>
<evidence type="ECO:0000313" key="2">
    <source>
        <dbReference type="Proteomes" id="UP000287651"/>
    </source>
</evidence>
<dbReference type="Proteomes" id="UP000287651">
    <property type="component" value="Unassembled WGS sequence"/>
</dbReference>
<gene>
    <name evidence="1" type="ORF">B296_00019160</name>
</gene>
<dbReference type="AlphaFoldDB" id="A0A427APR9"/>
<organism evidence="1 2">
    <name type="scientific">Ensete ventricosum</name>
    <name type="common">Abyssinian banana</name>
    <name type="synonym">Musa ensete</name>
    <dbReference type="NCBI Taxonomy" id="4639"/>
    <lineage>
        <taxon>Eukaryota</taxon>
        <taxon>Viridiplantae</taxon>
        <taxon>Streptophyta</taxon>
        <taxon>Embryophyta</taxon>
        <taxon>Tracheophyta</taxon>
        <taxon>Spermatophyta</taxon>
        <taxon>Magnoliopsida</taxon>
        <taxon>Liliopsida</taxon>
        <taxon>Zingiberales</taxon>
        <taxon>Musaceae</taxon>
        <taxon>Ensete</taxon>
    </lineage>
</organism>
<name>A0A427APR9_ENSVE</name>
<sequence>MSVLAGVFFYYDPSISLSPCCVVSTGCQPPNDDIDLLLHWPLGTQGRLPWPFDVVPEIPFAYELRDLISEVMTFLCVVVVVMEVMTPNPGAL</sequence>
<dbReference type="EMBL" id="AMZH03001735">
    <property type="protein sequence ID" value="RRT78205.1"/>
    <property type="molecule type" value="Genomic_DNA"/>
</dbReference>
<accession>A0A427APR9</accession>
<protein>
    <submittedName>
        <fullName evidence="1">Uncharacterized protein</fullName>
    </submittedName>
</protein>
<evidence type="ECO:0000313" key="1">
    <source>
        <dbReference type="EMBL" id="RRT78205.1"/>
    </source>
</evidence>
<proteinExistence type="predicted"/>